<organism evidence="1 2">
    <name type="scientific">Candidatus Carbonibacillus altaicus</name>
    <dbReference type="NCBI Taxonomy" id="2163959"/>
    <lineage>
        <taxon>Bacteria</taxon>
        <taxon>Bacillati</taxon>
        <taxon>Bacillota</taxon>
        <taxon>Bacilli</taxon>
        <taxon>Bacillales</taxon>
        <taxon>Candidatus Carbonibacillus</taxon>
    </lineage>
</organism>
<accession>A0A2R6XZU4</accession>
<name>A0A2R6XZU4_9BACL</name>
<dbReference type="EMBL" id="PEBX01000058">
    <property type="protein sequence ID" value="PTQ55946.1"/>
    <property type="molecule type" value="Genomic_DNA"/>
</dbReference>
<comment type="caution">
    <text evidence="1">The sequence shown here is derived from an EMBL/GenBank/DDBJ whole genome shotgun (WGS) entry which is preliminary data.</text>
</comment>
<evidence type="ECO:0000313" key="2">
    <source>
        <dbReference type="Proteomes" id="UP000244338"/>
    </source>
</evidence>
<proteinExistence type="predicted"/>
<sequence>MVWSKSLLNGWDLFQKGITYEEFVARYNDKERARFEDAYEKASFTASELSWSDELKKAFGGPIPTIVMAENWCLDCMMSIAVFGRLMKETAAFDVRIIYRDDPNLSQKEKHDFLTWGREKIPVFVFMDQKGREIGRYASRPYTLEIAGIQGDIEKVKALYQDGSYRQEMLSELKAALAFEVQ</sequence>
<dbReference type="SUPFAM" id="SSF52833">
    <property type="entry name" value="Thioredoxin-like"/>
    <property type="match status" value="1"/>
</dbReference>
<evidence type="ECO:0000313" key="1">
    <source>
        <dbReference type="EMBL" id="PTQ55946.1"/>
    </source>
</evidence>
<dbReference type="AlphaFoldDB" id="A0A2R6XZU4"/>
<reference evidence="2" key="1">
    <citation type="journal article" date="2018" name="Sci. Rep.">
        <title>Lignite coal burning seam in the remote Altai Mountains harbors a hydrogen-driven thermophilic microbial community.</title>
        <authorList>
            <person name="Kadnikov V.V."/>
            <person name="Mardanov A.V."/>
            <person name="Ivasenko D.A."/>
            <person name="Antsiferov D.V."/>
            <person name="Beletsky A.V."/>
            <person name="Karnachuk O.V."/>
            <person name="Ravin N.V."/>
        </authorList>
    </citation>
    <scope>NUCLEOTIDE SEQUENCE [LARGE SCALE GENOMIC DNA]</scope>
</reference>
<dbReference type="Pfam" id="PF14595">
    <property type="entry name" value="Thioredoxin_9"/>
    <property type="match status" value="1"/>
</dbReference>
<protein>
    <submittedName>
        <fullName evidence="1">Thioredoxin</fullName>
    </submittedName>
</protein>
<dbReference type="Proteomes" id="UP000244338">
    <property type="component" value="Unassembled WGS sequence"/>
</dbReference>
<dbReference type="Gene3D" id="3.40.30.10">
    <property type="entry name" value="Glutaredoxin"/>
    <property type="match status" value="1"/>
</dbReference>
<dbReference type="InterPro" id="IPR036249">
    <property type="entry name" value="Thioredoxin-like_sf"/>
</dbReference>
<gene>
    <name evidence="1" type="ORF">BSOLF_1097</name>
</gene>